<dbReference type="RefSeq" id="WP_004522459.1">
    <property type="nucleotide sequence ID" value="NZ_CP008755.1"/>
</dbReference>
<organism evidence="1 2">
    <name type="scientific">Burkholderia pseudomallei</name>
    <name type="common">Pseudomonas pseudomallei</name>
    <dbReference type="NCBI Taxonomy" id="28450"/>
    <lineage>
        <taxon>Bacteria</taxon>
        <taxon>Pseudomonadati</taxon>
        <taxon>Pseudomonadota</taxon>
        <taxon>Betaproteobacteria</taxon>
        <taxon>Burkholderiales</taxon>
        <taxon>Burkholderiaceae</taxon>
        <taxon>Burkholderia</taxon>
        <taxon>pseudomallei group</taxon>
    </lineage>
</organism>
<keyword evidence="1" id="KW-0808">Transferase</keyword>
<dbReference type="PANTHER" id="PTHR12526">
    <property type="entry name" value="GLYCOSYLTRANSFERASE"/>
    <property type="match status" value="1"/>
</dbReference>
<dbReference type="Gene3D" id="3.40.50.2000">
    <property type="entry name" value="Glycogen Phosphorylase B"/>
    <property type="match status" value="2"/>
</dbReference>
<evidence type="ECO:0000313" key="2">
    <source>
        <dbReference type="Proteomes" id="UP000030475"/>
    </source>
</evidence>
<dbReference type="GO" id="GO:0016740">
    <property type="term" value="F:transferase activity"/>
    <property type="evidence" value="ECO:0007669"/>
    <property type="project" value="UniProtKB-KW"/>
</dbReference>
<comment type="caution">
    <text evidence="1">The sequence shown here is derived from an EMBL/GenBank/DDBJ whole genome shotgun (WGS) entry which is preliminary data.</text>
</comment>
<dbReference type="Proteomes" id="UP000030475">
    <property type="component" value="Unassembled WGS sequence"/>
</dbReference>
<gene>
    <name evidence="1" type="ORF">Y036_895</name>
</gene>
<dbReference type="AlphaFoldDB" id="A0A095GPG8"/>
<dbReference type="SUPFAM" id="SSF53756">
    <property type="entry name" value="UDP-Glycosyltransferase/glycogen phosphorylase"/>
    <property type="match status" value="1"/>
</dbReference>
<dbReference type="Pfam" id="PF13692">
    <property type="entry name" value="Glyco_trans_1_4"/>
    <property type="match status" value="1"/>
</dbReference>
<dbReference type="EMBL" id="JQIM01000010">
    <property type="protein sequence ID" value="KGX07136.1"/>
    <property type="molecule type" value="Genomic_DNA"/>
</dbReference>
<name>A0A095GPG8_BURPE</name>
<dbReference type="OrthoDB" id="570545at2"/>
<dbReference type="CDD" id="cd03811">
    <property type="entry name" value="GT4_GT28_WabH-like"/>
    <property type="match status" value="1"/>
</dbReference>
<evidence type="ECO:0000313" key="1">
    <source>
        <dbReference type="EMBL" id="KGX07136.1"/>
    </source>
</evidence>
<reference evidence="1 2" key="1">
    <citation type="submission" date="2014-08" db="EMBL/GenBank/DDBJ databases">
        <authorList>
            <person name="Bunnell A."/>
            <person name="Chain P.S."/>
            <person name="Chertkov O."/>
            <person name="Currie B.J."/>
            <person name="Daligault H.E."/>
            <person name="Davenport K.W."/>
            <person name="Davis C."/>
            <person name="Gleasner C.D."/>
            <person name="Johnson S.L."/>
            <person name="Kaestli M."/>
            <person name="Koren S."/>
            <person name="Kunde Y.A."/>
            <person name="Mayo M."/>
            <person name="McMurry K.K."/>
            <person name="Price E.P."/>
            <person name="Reitenga K.G."/>
            <person name="Robison R."/>
            <person name="Rosovitz M.J."/>
            <person name="Sarovich D.S."/>
            <person name="Teshima H."/>
        </authorList>
    </citation>
    <scope>NUCLEOTIDE SEQUENCE [LARGE SCALE GENOMIC DNA]</scope>
    <source>
        <strain evidence="1 2">MSHR44</strain>
    </source>
</reference>
<proteinExistence type="predicted"/>
<protein>
    <submittedName>
        <fullName evidence="1">Glycosyl transferases group 1 family protein</fullName>
    </submittedName>
</protein>
<accession>A0A095GPG8</accession>
<sequence>MTPPVAPPAFTAQPAETAADVARPGVRRVRILFHINDFGRGGTETALLAWLNALDRSAFEVGLSVTYPTADLTMWRAKAIPADVALQVLASERWMHALHQRERVRRLRGGEKLLHKASTHALIRPAVARRFLRLARGYDVVCDFDFSLRRIAGRGGMPWIGVSHYSFAARFGEKSAAYMARRVRQYERYTALAVLTPDMRREAESLFADTRVVVTALPNVIDPQALRARADEPADLPAGRFIVSVARLDEGQKDHRTLLRAYAQVRASRADAPRLVLLGDGPDRGALEQLAAELGLRDAVLFAGFCANPFPYVRAADMLILSSRYEGFGMVIGEAMALGTPVISADCPTGPRDLLDFGRAGLLVPPGAADALADAIERMLADGALRASLVAHATRKIESFGPRAANARMQALAAQLLDRA</sequence>
<dbReference type="PANTHER" id="PTHR12526:SF630">
    <property type="entry name" value="GLYCOSYLTRANSFERASE"/>
    <property type="match status" value="1"/>
</dbReference>